<gene>
    <name evidence="2" type="ORF">BJ965_000324</name>
</gene>
<protein>
    <submittedName>
        <fullName evidence="2">Uncharacterized protein</fullName>
    </submittedName>
</protein>
<keyword evidence="1" id="KW-0732">Signal</keyword>
<name>A0A7W7DJH8_9ACTN</name>
<evidence type="ECO:0000313" key="2">
    <source>
        <dbReference type="EMBL" id="MBB4710442.1"/>
    </source>
</evidence>
<proteinExistence type="predicted"/>
<evidence type="ECO:0000313" key="3">
    <source>
        <dbReference type="Proteomes" id="UP000565089"/>
    </source>
</evidence>
<dbReference type="Proteomes" id="UP000565089">
    <property type="component" value="Unassembled WGS sequence"/>
</dbReference>
<feature type="chain" id="PRO_5039622518" evidence="1">
    <location>
        <begin position="36"/>
        <end position="159"/>
    </location>
</feature>
<evidence type="ECO:0000256" key="1">
    <source>
        <dbReference type="SAM" id="SignalP"/>
    </source>
</evidence>
<organism evidence="2 3">
    <name type="scientific">Streptomyces luteogriseus</name>
    <dbReference type="NCBI Taxonomy" id="68233"/>
    <lineage>
        <taxon>Bacteria</taxon>
        <taxon>Bacillati</taxon>
        <taxon>Actinomycetota</taxon>
        <taxon>Actinomycetes</taxon>
        <taxon>Kitasatosporales</taxon>
        <taxon>Streptomycetaceae</taxon>
        <taxon>Streptomyces</taxon>
    </lineage>
</organism>
<sequence length="159" mass="16812">MTTTGVSTMFRNASRPNRWSVFAVGCAAALGIAAAAVPAAATSAGDGNDRYTAREIHTFLEDFYGEHGPGDFARTYGISPQLKEKVADNPEFDVLLCAQNIPASIDIGPVTTAQSVRVGWATVSTYWNGGSDKADFTAYVDLDATRPIQLLDVDCGSEG</sequence>
<dbReference type="EMBL" id="JACHMS010000001">
    <property type="protein sequence ID" value="MBB4710442.1"/>
    <property type="molecule type" value="Genomic_DNA"/>
</dbReference>
<reference evidence="2 3" key="1">
    <citation type="submission" date="2020-08" db="EMBL/GenBank/DDBJ databases">
        <title>Sequencing the genomes of 1000 actinobacteria strains.</title>
        <authorList>
            <person name="Klenk H.-P."/>
        </authorList>
    </citation>
    <scope>NUCLEOTIDE SEQUENCE [LARGE SCALE GENOMIC DNA]</scope>
    <source>
        <strain evidence="2 3">DSM 40483</strain>
    </source>
</reference>
<comment type="caution">
    <text evidence="2">The sequence shown here is derived from an EMBL/GenBank/DDBJ whole genome shotgun (WGS) entry which is preliminary data.</text>
</comment>
<dbReference type="RefSeq" id="WP_313666680.1">
    <property type="nucleotide sequence ID" value="NZ_JACHMS010000001.1"/>
</dbReference>
<accession>A0A7W7DJH8</accession>
<dbReference type="AlphaFoldDB" id="A0A7W7DJH8"/>
<keyword evidence="3" id="KW-1185">Reference proteome</keyword>
<dbReference type="GeneID" id="95792382"/>
<feature type="signal peptide" evidence="1">
    <location>
        <begin position="1"/>
        <end position="35"/>
    </location>
</feature>